<name>A0ABS5LBY7_9BACI</name>
<sequence>MPPIKFIHAADLHLDSPFAGLNHLPESILHRLKESTFASFSNLVSFTIEEKADFLLLAGDLFDGENRSLKAQLRLKREFEKLNEFGIPVYVIHGNHDHLGGKWLQIEWPQNVHVFSHEQVECLPFYKNKELAAHLYGYSYPERSVTKNLTSHYIKQSGAPFNIGLLHGSLEGGTEEHDVYSPFTIRELESAGFDYWALGHIHKRAILPSHETTIVYPGNLQGRHRKETGEKGCYTVTINEPGVNTAFSPLHDVLWLERTIILDETETADQLLELIKTEKEALRKEGCPVILTINLSGKTQLAADLKRAETAIDLLAAINEGEEDRREFVWTGKITDNTVIHADKEKLKQDSVFYRDFLNVTEQYESFAEAAAPLYGNALVRKYLEAFSEEEQQEMIREAESLVLAELLKEGELHK</sequence>
<dbReference type="CDD" id="cd00840">
    <property type="entry name" value="MPP_Mre11_N"/>
    <property type="match status" value="1"/>
</dbReference>
<evidence type="ECO:0000259" key="2">
    <source>
        <dbReference type="Pfam" id="PF00149"/>
    </source>
</evidence>
<dbReference type="InterPro" id="IPR029052">
    <property type="entry name" value="Metallo-depent_PP-like"/>
</dbReference>
<evidence type="ECO:0000256" key="1">
    <source>
        <dbReference type="ARBA" id="ARBA00022801"/>
    </source>
</evidence>
<organism evidence="3 4">
    <name type="scientific">Metabacillus flavus</name>
    <dbReference type="NCBI Taxonomy" id="2823519"/>
    <lineage>
        <taxon>Bacteria</taxon>
        <taxon>Bacillati</taxon>
        <taxon>Bacillota</taxon>
        <taxon>Bacilli</taxon>
        <taxon>Bacillales</taxon>
        <taxon>Bacillaceae</taxon>
        <taxon>Metabacillus</taxon>
    </lineage>
</organism>
<gene>
    <name evidence="3" type="ORF">J9317_05670</name>
</gene>
<comment type="caution">
    <text evidence="3">The sequence shown here is derived from an EMBL/GenBank/DDBJ whole genome shotgun (WGS) entry which is preliminary data.</text>
</comment>
<keyword evidence="1" id="KW-0378">Hydrolase</keyword>
<evidence type="ECO:0000313" key="4">
    <source>
        <dbReference type="Proteomes" id="UP000682403"/>
    </source>
</evidence>
<dbReference type="Proteomes" id="UP000682403">
    <property type="component" value="Unassembled WGS sequence"/>
</dbReference>
<dbReference type="SUPFAM" id="SSF56300">
    <property type="entry name" value="Metallo-dependent phosphatases"/>
    <property type="match status" value="1"/>
</dbReference>
<dbReference type="Pfam" id="PF00149">
    <property type="entry name" value="Metallophos"/>
    <property type="match status" value="1"/>
</dbReference>
<proteinExistence type="predicted"/>
<keyword evidence="3" id="KW-0269">Exonuclease</keyword>
<dbReference type="InterPro" id="IPR014576">
    <property type="entry name" value="Pesterase_YhaO"/>
</dbReference>
<reference evidence="3 4" key="1">
    <citation type="submission" date="2021-04" db="EMBL/GenBank/DDBJ databases">
        <title>Metabacillus sp. strain KIGAM252 whole genome sequence.</title>
        <authorList>
            <person name="Seo M.-J."/>
            <person name="Cho E.-S."/>
            <person name="Hwang C.Y."/>
            <person name="Yoon D.J."/>
        </authorList>
    </citation>
    <scope>NUCLEOTIDE SEQUENCE [LARGE SCALE GENOMIC DNA]</scope>
    <source>
        <strain evidence="3 4">KIGAM252</strain>
    </source>
</reference>
<dbReference type="PANTHER" id="PTHR30337:SF7">
    <property type="entry name" value="PHOSPHOESTERASE"/>
    <property type="match status" value="1"/>
</dbReference>
<dbReference type="GO" id="GO:0004527">
    <property type="term" value="F:exonuclease activity"/>
    <property type="evidence" value="ECO:0007669"/>
    <property type="project" value="UniProtKB-KW"/>
</dbReference>
<keyword evidence="4" id="KW-1185">Reference proteome</keyword>
<dbReference type="RefSeq" id="WP_211556910.1">
    <property type="nucleotide sequence ID" value="NZ_JAGVRK010000001.1"/>
</dbReference>
<dbReference type="InterPro" id="IPR041796">
    <property type="entry name" value="Mre11_N"/>
</dbReference>
<feature type="domain" description="Calcineurin-like phosphoesterase" evidence="2">
    <location>
        <begin position="4"/>
        <end position="203"/>
    </location>
</feature>
<dbReference type="Gene3D" id="3.60.21.10">
    <property type="match status" value="1"/>
</dbReference>
<dbReference type="PIRSF" id="PIRSF033091">
    <property type="entry name" value="Pesterase_YhaO"/>
    <property type="match status" value="1"/>
</dbReference>
<accession>A0ABS5LBY7</accession>
<dbReference type="PANTHER" id="PTHR30337">
    <property type="entry name" value="COMPONENT OF ATP-DEPENDENT DSDNA EXONUCLEASE"/>
    <property type="match status" value="1"/>
</dbReference>
<dbReference type="EMBL" id="JAGVRK010000001">
    <property type="protein sequence ID" value="MBS2968244.1"/>
    <property type="molecule type" value="Genomic_DNA"/>
</dbReference>
<dbReference type="InterPro" id="IPR004843">
    <property type="entry name" value="Calcineurin-like_PHP"/>
</dbReference>
<keyword evidence="3" id="KW-0540">Nuclease</keyword>
<dbReference type="InterPro" id="IPR050535">
    <property type="entry name" value="DNA_Repair-Maintenance_Comp"/>
</dbReference>
<protein>
    <submittedName>
        <fullName evidence="3">DNA repair exonuclease</fullName>
    </submittedName>
</protein>
<evidence type="ECO:0000313" key="3">
    <source>
        <dbReference type="EMBL" id="MBS2968244.1"/>
    </source>
</evidence>